<evidence type="ECO:0000256" key="4">
    <source>
        <dbReference type="ARBA" id="ARBA00022475"/>
    </source>
</evidence>
<dbReference type="GO" id="GO:0015774">
    <property type="term" value="P:polysaccharide transport"/>
    <property type="evidence" value="ECO:0007669"/>
    <property type="project" value="UniProtKB-KW"/>
</dbReference>
<sequence length="260" mass="29089">MMGRRIELMLSLAGRDIKTKYKHSLLGALWGVLVPLIMLGIYTVIFATIFSAKWKGIEVHSKVDYAVLLFIGLIVYNFFAESLTRAPTAVLSNPNLVKKVVFPLEVLPPVVVLSSLYNAGVATVALAVFLAFSSFGLHWQMILLPVLILPLLMLTMGVAYLFASLGVFFRDVDQIAGLLARVLQYLTPVLYPSIIFPDVIGKWMRLSPLAVYVEQTRALIVSGTLPDWPSYGWAVAWSLAIFFIGFWWFQRTRRAFADVV</sequence>
<comment type="similarity">
    <text evidence="2 9">Belongs to the ABC-2 integral membrane protein family.</text>
</comment>
<dbReference type="PANTHER" id="PTHR30413:SF10">
    <property type="entry name" value="CAPSULE POLYSACCHARIDE EXPORT INNER-MEMBRANE PROTEIN CTRC"/>
    <property type="match status" value="1"/>
</dbReference>
<feature type="transmembrane region" description="Helical" evidence="9">
    <location>
        <begin position="63"/>
        <end position="80"/>
    </location>
</feature>
<evidence type="ECO:0000256" key="2">
    <source>
        <dbReference type="ARBA" id="ARBA00007783"/>
    </source>
</evidence>
<keyword evidence="3 9" id="KW-0813">Transport</keyword>
<dbReference type="PANTHER" id="PTHR30413">
    <property type="entry name" value="INNER MEMBRANE TRANSPORT PERMEASE"/>
    <property type="match status" value="1"/>
</dbReference>
<dbReference type="GO" id="GO:0015920">
    <property type="term" value="P:lipopolysaccharide transport"/>
    <property type="evidence" value="ECO:0007669"/>
    <property type="project" value="TreeGrafter"/>
</dbReference>
<dbReference type="GO" id="GO:0005886">
    <property type="term" value="C:plasma membrane"/>
    <property type="evidence" value="ECO:0007669"/>
    <property type="project" value="UniProtKB-SubCell"/>
</dbReference>
<feature type="transmembrane region" description="Helical" evidence="9">
    <location>
        <begin position="231"/>
        <end position="249"/>
    </location>
</feature>
<protein>
    <recommendedName>
        <fullName evidence="9">Transport permease protein</fullName>
    </recommendedName>
</protein>
<dbReference type="PROSITE" id="PS51012">
    <property type="entry name" value="ABC_TM2"/>
    <property type="match status" value="1"/>
</dbReference>
<feature type="domain" description="ABC transmembrane type-2" evidence="10">
    <location>
        <begin position="26"/>
        <end position="252"/>
    </location>
</feature>
<feature type="transmembrane region" description="Helical" evidence="9">
    <location>
        <begin position="28"/>
        <end position="51"/>
    </location>
</feature>
<evidence type="ECO:0000256" key="7">
    <source>
        <dbReference type="ARBA" id="ARBA00023047"/>
    </source>
</evidence>
<keyword evidence="7" id="KW-0762">Sugar transport</keyword>
<dbReference type="GO" id="GO:0140359">
    <property type="term" value="F:ABC-type transporter activity"/>
    <property type="evidence" value="ECO:0007669"/>
    <property type="project" value="InterPro"/>
</dbReference>
<dbReference type="RefSeq" id="WP_080354981.1">
    <property type="nucleotide sequence ID" value="NZ_CP154630.1"/>
</dbReference>
<dbReference type="OrthoDB" id="9786910at2"/>
<keyword evidence="6 9" id="KW-1133">Transmembrane helix</keyword>
<dbReference type="Pfam" id="PF01061">
    <property type="entry name" value="ABC2_membrane"/>
    <property type="match status" value="1"/>
</dbReference>
<keyword evidence="7" id="KW-0625">Polysaccharide transport</keyword>
<evidence type="ECO:0000259" key="10">
    <source>
        <dbReference type="PROSITE" id="PS51012"/>
    </source>
</evidence>
<proteinExistence type="inferred from homology"/>
<evidence type="ECO:0000313" key="11">
    <source>
        <dbReference type="EMBL" id="MBA0309573.1"/>
    </source>
</evidence>
<evidence type="ECO:0000256" key="3">
    <source>
        <dbReference type="ARBA" id="ARBA00022448"/>
    </source>
</evidence>
<dbReference type="InterPro" id="IPR013525">
    <property type="entry name" value="ABC2_TM"/>
</dbReference>
<evidence type="ECO:0000256" key="8">
    <source>
        <dbReference type="ARBA" id="ARBA00023136"/>
    </source>
</evidence>
<evidence type="ECO:0000313" key="12">
    <source>
        <dbReference type="Proteomes" id="UP000822271"/>
    </source>
</evidence>
<dbReference type="Proteomes" id="UP000822271">
    <property type="component" value="Unassembled WGS sequence"/>
</dbReference>
<dbReference type="InterPro" id="IPR047817">
    <property type="entry name" value="ABC2_TM_bact-type"/>
</dbReference>
<feature type="transmembrane region" description="Helical" evidence="9">
    <location>
        <begin position="142"/>
        <end position="163"/>
    </location>
</feature>
<dbReference type="AlphaFoldDB" id="A0A2J0SRD7"/>
<comment type="subcellular location">
    <subcellularLocation>
        <location evidence="9">Cell inner membrane</location>
        <topology evidence="9">Multi-pass membrane protein</topology>
    </subcellularLocation>
    <subcellularLocation>
        <location evidence="1">Cell membrane</location>
        <topology evidence="1">Multi-pass membrane protein</topology>
    </subcellularLocation>
</comment>
<dbReference type="EMBL" id="RAUE01000002">
    <property type="protein sequence ID" value="MBA0309573.1"/>
    <property type="molecule type" value="Genomic_DNA"/>
</dbReference>
<name>A0A2J0SRD7_STEMA</name>
<keyword evidence="4 9" id="KW-1003">Cell membrane</keyword>
<evidence type="ECO:0000256" key="6">
    <source>
        <dbReference type="ARBA" id="ARBA00022989"/>
    </source>
</evidence>
<comment type="caution">
    <text evidence="11">The sequence shown here is derived from an EMBL/GenBank/DDBJ whole genome shotgun (WGS) entry which is preliminary data.</text>
</comment>
<evidence type="ECO:0000256" key="1">
    <source>
        <dbReference type="ARBA" id="ARBA00004651"/>
    </source>
</evidence>
<keyword evidence="5 9" id="KW-0812">Transmembrane</keyword>
<evidence type="ECO:0000256" key="9">
    <source>
        <dbReference type="RuleBase" id="RU361157"/>
    </source>
</evidence>
<reference evidence="11" key="2">
    <citation type="journal article" date="2020" name="Front. Microbiol.">
        <title>Genetic Variants of the DSF Quorum Sensing System in Stenotrophomonas maltophilia Influence Virulence and Resistance Phenotypes Among Genotypically Diverse Clinical Isolates.</title>
        <authorList>
            <person name="Yero D."/>
            <person name="Huedo P."/>
            <person name="Conchillo-Sole O."/>
            <person name="Martinez-Servat S."/>
            <person name="Mamat U."/>
            <person name="Coves X."/>
            <person name="Llanas F."/>
            <person name="Roca I."/>
            <person name="Vila J."/>
            <person name="Schaible U.E."/>
            <person name="Daura X."/>
            <person name="Gibert I."/>
        </authorList>
    </citation>
    <scope>NUCLEOTIDE SEQUENCE</scope>
    <source>
        <strain evidence="11">OG156</strain>
    </source>
</reference>
<gene>
    <name evidence="11" type="ORF">D7Y33_00810</name>
</gene>
<accession>A0A2J0SRD7</accession>
<reference evidence="11" key="1">
    <citation type="submission" date="2018-09" db="EMBL/GenBank/DDBJ databases">
        <authorList>
            <person name="Groschel M."/>
            <person name="Kohl T."/>
            <person name="Conchillo-Sole O."/>
            <person name="Mamat U."/>
            <person name="Yero D."/>
            <person name="Niemann S."/>
            <person name="Daura X."/>
            <person name="Gibert I."/>
        </authorList>
    </citation>
    <scope>NUCLEOTIDE SEQUENCE</scope>
    <source>
        <strain evidence="11">OG156</strain>
    </source>
</reference>
<comment type="caution">
    <text evidence="9">Lacks conserved residue(s) required for the propagation of feature annotation.</text>
</comment>
<keyword evidence="8 9" id="KW-0472">Membrane</keyword>
<feature type="transmembrane region" description="Helical" evidence="9">
    <location>
        <begin position="106"/>
        <end position="130"/>
    </location>
</feature>
<organism evidence="11 12">
    <name type="scientific">Stenotrophomonas maltophilia</name>
    <name type="common">Pseudomonas maltophilia</name>
    <name type="synonym">Xanthomonas maltophilia</name>
    <dbReference type="NCBI Taxonomy" id="40324"/>
    <lineage>
        <taxon>Bacteria</taxon>
        <taxon>Pseudomonadati</taxon>
        <taxon>Pseudomonadota</taxon>
        <taxon>Gammaproteobacteria</taxon>
        <taxon>Lysobacterales</taxon>
        <taxon>Lysobacteraceae</taxon>
        <taxon>Stenotrophomonas</taxon>
        <taxon>Stenotrophomonas maltophilia group</taxon>
    </lineage>
</organism>
<evidence type="ECO:0000256" key="5">
    <source>
        <dbReference type="ARBA" id="ARBA00022692"/>
    </source>
</evidence>